<comment type="caution">
    <text evidence="1">The sequence shown here is derived from an EMBL/GenBank/DDBJ whole genome shotgun (WGS) entry which is preliminary data.</text>
</comment>
<dbReference type="InterPro" id="IPR036188">
    <property type="entry name" value="FAD/NAD-bd_sf"/>
</dbReference>
<dbReference type="AlphaFoldDB" id="A0A4R1BZK6"/>
<dbReference type="EMBL" id="SJZJ01000018">
    <property type="protein sequence ID" value="TCJ23178.1"/>
    <property type="molecule type" value="Genomic_DNA"/>
</dbReference>
<dbReference type="SUPFAM" id="SSF51905">
    <property type="entry name" value="FAD/NAD(P)-binding domain"/>
    <property type="match status" value="1"/>
</dbReference>
<sequence length="492" mass="52554">MTITPDQATSATERLVSDDQLEASRIPVTKVGFATIGGGLGSFALVNRLRIAGVPAEDIAVIGAHHSPGTTFFQRCTALGLTGDSRLRSESSARIDNLWGFPGYASQEARRTRSPRPLLRDLLDGVGGEAYSPTVAAVRDGLDKEARRIGWHRMTSGTPADHLFKRVDGGYFVICREKGKLVAIQSDHAHLALGATGARQPADVAAFREAFPTSTLLTSPYDDNAATLSRLANRGGQVVVRGAGPAAVHLLEQLAAARARHGRDLHIWHVLRSWPDGSSGRDEGLGFRHQRLEFPRSAYTGTLREELRGVDEDDRLEAIERLGAPSTPRRKAVDDVLAQAREAGWYDAVVGEVDTFAERNGQIDTVVLLQNGERMTVTADHVFDASGLESDAGEHPLVADLLAFSPVSTNRLGGLRTGTDWTVDGGDSGDGLLFATGRTARGGHYGPVDSFLGLQQAALAIADTLAAAGFGAPLTPLRSARSWLHWIGGKSL</sequence>
<evidence type="ECO:0000313" key="1">
    <source>
        <dbReference type="EMBL" id="TCJ23178.1"/>
    </source>
</evidence>
<dbReference type="Proteomes" id="UP000295453">
    <property type="component" value="Unassembled WGS sequence"/>
</dbReference>
<name>A0A4R1BZK6_9ACTN</name>
<dbReference type="OrthoDB" id="7788186at2"/>
<reference evidence="1 2" key="1">
    <citation type="submission" date="2019-03" db="EMBL/GenBank/DDBJ databases">
        <authorList>
            <person name="Kim M.K.M."/>
        </authorList>
    </citation>
    <scope>NUCLEOTIDE SEQUENCE [LARGE SCALE GENOMIC DNA]</scope>
    <source>
        <strain evidence="1 2">18JY15-6</strain>
    </source>
</reference>
<dbReference type="RefSeq" id="WP_131584216.1">
    <property type="nucleotide sequence ID" value="NZ_SJZJ01000018.1"/>
</dbReference>
<organism evidence="1 2">
    <name type="scientific">Nocardioides jejuensis</name>
    <dbReference type="NCBI Taxonomy" id="2502782"/>
    <lineage>
        <taxon>Bacteria</taxon>
        <taxon>Bacillati</taxon>
        <taxon>Actinomycetota</taxon>
        <taxon>Actinomycetes</taxon>
        <taxon>Propionibacteriales</taxon>
        <taxon>Nocardioidaceae</taxon>
        <taxon>Nocardioides</taxon>
    </lineage>
</organism>
<accession>A0A4R1BZK6</accession>
<proteinExistence type="predicted"/>
<evidence type="ECO:0000313" key="2">
    <source>
        <dbReference type="Proteomes" id="UP000295453"/>
    </source>
</evidence>
<gene>
    <name evidence="1" type="ORF">EPD65_11390</name>
</gene>
<protein>
    <submittedName>
        <fullName evidence="1">Uncharacterized protein</fullName>
    </submittedName>
</protein>
<keyword evidence="2" id="KW-1185">Reference proteome</keyword>